<feature type="transmembrane region" description="Helical" evidence="1">
    <location>
        <begin position="43"/>
        <end position="66"/>
    </location>
</feature>
<dbReference type="PANTHER" id="PTHR23028:SF131">
    <property type="entry name" value="BLR2367 PROTEIN"/>
    <property type="match status" value="1"/>
</dbReference>
<feature type="transmembrane region" description="Helical" evidence="1">
    <location>
        <begin position="87"/>
        <end position="107"/>
    </location>
</feature>
<evidence type="ECO:0000256" key="1">
    <source>
        <dbReference type="SAM" id="Phobius"/>
    </source>
</evidence>
<evidence type="ECO:0000313" key="3">
    <source>
        <dbReference type="EMBL" id="TPW39265.1"/>
    </source>
</evidence>
<dbReference type="PANTHER" id="PTHR23028">
    <property type="entry name" value="ACETYLTRANSFERASE"/>
    <property type="match status" value="1"/>
</dbReference>
<name>A0A506V0P7_9GAMM</name>
<feature type="transmembrane region" description="Helical" evidence="1">
    <location>
        <begin position="251"/>
        <end position="268"/>
    </location>
</feature>
<dbReference type="RefSeq" id="WP_141177789.1">
    <property type="nucleotide sequence ID" value="NZ_JBHUFX010000002.1"/>
</dbReference>
<dbReference type="GO" id="GO:0000271">
    <property type="term" value="P:polysaccharide biosynthetic process"/>
    <property type="evidence" value="ECO:0007669"/>
    <property type="project" value="TreeGrafter"/>
</dbReference>
<dbReference type="GO" id="GO:0016747">
    <property type="term" value="F:acyltransferase activity, transferring groups other than amino-acyl groups"/>
    <property type="evidence" value="ECO:0007669"/>
    <property type="project" value="InterPro"/>
</dbReference>
<dbReference type="OrthoDB" id="9767863at2"/>
<dbReference type="Proteomes" id="UP000319523">
    <property type="component" value="Unassembled WGS sequence"/>
</dbReference>
<organism evidence="3 4">
    <name type="scientific">Mixta tenebrionis</name>
    <dbReference type="NCBI Taxonomy" id="2562439"/>
    <lineage>
        <taxon>Bacteria</taxon>
        <taxon>Pseudomonadati</taxon>
        <taxon>Pseudomonadota</taxon>
        <taxon>Gammaproteobacteria</taxon>
        <taxon>Enterobacterales</taxon>
        <taxon>Erwiniaceae</taxon>
        <taxon>Mixta</taxon>
    </lineage>
</organism>
<keyword evidence="3" id="KW-0808">Transferase</keyword>
<feature type="transmembrane region" description="Helical" evidence="1">
    <location>
        <begin position="197"/>
        <end position="216"/>
    </location>
</feature>
<keyword evidence="3" id="KW-0012">Acyltransferase</keyword>
<protein>
    <submittedName>
        <fullName evidence="3">Acyltransferase</fullName>
    </submittedName>
</protein>
<feature type="transmembrane region" description="Helical" evidence="1">
    <location>
        <begin position="158"/>
        <end position="177"/>
    </location>
</feature>
<feature type="transmembrane region" description="Helical" evidence="1">
    <location>
        <begin position="12"/>
        <end position="31"/>
    </location>
</feature>
<dbReference type="GO" id="GO:0016020">
    <property type="term" value="C:membrane"/>
    <property type="evidence" value="ECO:0007669"/>
    <property type="project" value="TreeGrafter"/>
</dbReference>
<comment type="caution">
    <text evidence="3">The sequence shown here is derived from an EMBL/GenBank/DDBJ whole genome shotgun (WGS) entry which is preliminary data.</text>
</comment>
<dbReference type="InterPro" id="IPR002656">
    <property type="entry name" value="Acyl_transf_3_dom"/>
</dbReference>
<dbReference type="Pfam" id="PF01757">
    <property type="entry name" value="Acyl_transf_3"/>
    <property type="match status" value="1"/>
</dbReference>
<feature type="transmembrane region" description="Helical" evidence="1">
    <location>
        <begin position="228"/>
        <end position="245"/>
    </location>
</feature>
<sequence length="366" mass="41184">MAEKNNGTLNSIQILRGIAAVAVMLVHHQAFIPLPANAPFGKIIPGGSWGVDLFFLISGFIAAYTVSPNSTGTRAGANYLLRRLIRILPLYYILTMLSFGSDATAWLHSLKSMLFIPIGGDYGPAYGGAQIGQGWTLNYEMYFYLVVAVSFVFGKYKWLFSITLISSVIGLPLMLNSLPDNYLIYGFSFPSTYFSMITHPIIFEFLAGTLLGMYYPRMRAITRQSEKCLYLCFIGYFLYNVYTPHWVGHGLQGWGFPCLLLLVAMLKLERSGLRFQNRALLHLGACSYAIYLLHENIKNIFIKIAKHAAHLFVMPDMLILILSLTTTFIVAHYTHKFIEVRLSDWLKARLLHKRLTAGASVIPPLR</sequence>
<keyword evidence="1" id="KW-0472">Membrane</keyword>
<feature type="transmembrane region" description="Helical" evidence="1">
    <location>
        <begin position="309"/>
        <end position="331"/>
    </location>
</feature>
<evidence type="ECO:0000313" key="4">
    <source>
        <dbReference type="Proteomes" id="UP000319523"/>
    </source>
</evidence>
<dbReference type="InterPro" id="IPR050879">
    <property type="entry name" value="Acyltransferase_3"/>
</dbReference>
<keyword evidence="4" id="KW-1185">Reference proteome</keyword>
<accession>A0A506V0P7</accession>
<keyword evidence="1" id="KW-0812">Transmembrane</keyword>
<feature type="domain" description="Acyltransferase 3" evidence="2">
    <location>
        <begin position="10"/>
        <end position="330"/>
    </location>
</feature>
<dbReference type="AlphaFoldDB" id="A0A506V0P7"/>
<proteinExistence type="predicted"/>
<dbReference type="EMBL" id="VHQI01000016">
    <property type="protein sequence ID" value="TPW39265.1"/>
    <property type="molecule type" value="Genomic_DNA"/>
</dbReference>
<evidence type="ECO:0000259" key="2">
    <source>
        <dbReference type="Pfam" id="PF01757"/>
    </source>
</evidence>
<reference evidence="3 4" key="1">
    <citation type="submission" date="2019-06" db="EMBL/GenBank/DDBJ databases">
        <authorList>
            <person name="Yang Y."/>
        </authorList>
    </citation>
    <scope>NUCLEOTIDE SEQUENCE [LARGE SCALE GENOMIC DNA]</scope>
    <source>
        <strain evidence="3 4">BIT-26</strain>
    </source>
</reference>
<keyword evidence="1" id="KW-1133">Transmembrane helix</keyword>
<feature type="transmembrane region" description="Helical" evidence="1">
    <location>
        <begin position="135"/>
        <end position="153"/>
    </location>
</feature>
<gene>
    <name evidence="3" type="ORF">FKM52_19305</name>
</gene>